<sequence length="59" mass="6718">MKYKDLTDMLKAAGWIITKGNPHDKAKHPDKPGVKIPIPHHREINEKLARAILRQAGLR</sequence>
<dbReference type="Proteomes" id="UP000824123">
    <property type="component" value="Unassembled WGS sequence"/>
</dbReference>
<dbReference type="InterPro" id="IPR038570">
    <property type="entry name" value="HicA_sf"/>
</dbReference>
<reference evidence="8" key="1">
    <citation type="submission" date="2020-10" db="EMBL/GenBank/DDBJ databases">
        <authorList>
            <person name="Gilroy R."/>
        </authorList>
    </citation>
    <scope>NUCLEOTIDE SEQUENCE</scope>
    <source>
        <strain evidence="8">ChiSxjej2B14-8506</strain>
    </source>
</reference>
<dbReference type="GO" id="GO:0003729">
    <property type="term" value="F:mRNA binding"/>
    <property type="evidence" value="ECO:0007669"/>
    <property type="project" value="InterPro"/>
</dbReference>
<keyword evidence="2" id="KW-1277">Toxin-antitoxin system</keyword>
<comment type="similarity">
    <text evidence="1">Belongs to the HicA mRNA interferase family.</text>
</comment>
<dbReference type="SUPFAM" id="SSF54786">
    <property type="entry name" value="YcfA/nrd intein domain"/>
    <property type="match status" value="1"/>
</dbReference>
<evidence type="ECO:0000256" key="5">
    <source>
        <dbReference type="ARBA" id="ARBA00022801"/>
    </source>
</evidence>
<evidence type="ECO:0000313" key="8">
    <source>
        <dbReference type="EMBL" id="HIU47616.1"/>
    </source>
</evidence>
<dbReference type="InterPro" id="IPR012933">
    <property type="entry name" value="HicA_mRNA_interferase"/>
</dbReference>
<protein>
    <submittedName>
        <fullName evidence="8">Type II toxin-antitoxin system HicA family toxin</fullName>
    </submittedName>
</protein>
<keyword evidence="6" id="KW-0694">RNA-binding</keyword>
<evidence type="ECO:0000313" key="9">
    <source>
        <dbReference type="Proteomes" id="UP000824123"/>
    </source>
</evidence>
<name>A0A9D1S5G7_9FIRM</name>
<dbReference type="Gene3D" id="3.30.920.30">
    <property type="entry name" value="Hypothetical protein"/>
    <property type="match status" value="1"/>
</dbReference>
<evidence type="ECO:0000256" key="3">
    <source>
        <dbReference type="ARBA" id="ARBA00022722"/>
    </source>
</evidence>
<accession>A0A9D1S5G7</accession>
<organism evidence="8 9">
    <name type="scientific">Candidatus Fimadaptatus faecigallinarum</name>
    <dbReference type="NCBI Taxonomy" id="2840814"/>
    <lineage>
        <taxon>Bacteria</taxon>
        <taxon>Bacillati</taxon>
        <taxon>Bacillota</taxon>
        <taxon>Clostridia</taxon>
        <taxon>Eubacteriales</taxon>
        <taxon>Candidatus Fimadaptatus</taxon>
    </lineage>
</organism>
<keyword evidence="3" id="KW-0540">Nuclease</keyword>
<proteinExistence type="inferred from homology"/>
<evidence type="ECO:0000256" key="4">
    <source>
        <dbReference type="ARBA" id="ARBA00022759"/>
    </source>
</evidence>
<keyword evidence="7" id="KW-0346">Stress response</keyword>
<gene>
    <name evidence="8" type="ORF">IAC59_10240</name>
</gene>
<comment type="caution">
    <text evidence="8">The sequence shown here is derived from an EMBL/GenBank/DDBJ whole genome shotgun (WGS) entry which is preliminary data.</text>
</comment>
<dbReference type="GO" id="GO:0016787">
    <property type="term" value="F:hydrolase activity"/>
    <property type="evidence" value="ECO:0007669"/>
    <property type="project" value="UniProtKB-KW"/>
</dbReference>
<dbReference type="Pfam" id="PF07927">
    <property type="entry name" value="HicA_toxin"/>
    <property type="match status" value="1"/>
</dbReference>
<keyword evidence="4" id="KW-0255">Endonuclease</keyword>
<dbReference type="GO" id="GO:0004519">
    <property type="term" value="F:endonuclease activity"/>
    <property type="evidence" value="ECO:0007669"/>
    <property type="project" value="UniProtKB-KW"/>
</dbReference>
<evidence type="ECO:0000256" key="7">
    <source>
        <dbReference type="ARBA" id="ARBA00023016"/>
    </source>
</evidence>
<reference evidence="8" key="2">
    <citation type="journal article" date="2021" name="PeerJ">
        <title>Extensive microbial diversity within the chicken gut microbiome revealed by metagenomics and culture.</title>
        <authorList>
            <person name="Gilroy R."/>
            <person name="Ravi A."/>
            <person name="Getino M."/>
            <person name="Pursley I."/>
            <person name="Horton D.L."/>
            <person name="Alikhan N.F."/>
            <person name="Baker D."/>
            <person name="Gharbi K."/>
            <person name="Hall N."/>
            <person name="Watson M."/>
            <person name="Adriaenssens E.M."/>
            <person name="Foster-Nyarko E."/>
            <person name="Jarju S."/>
            <person name="Secka A."/>
            <person name="Antonio M."/>
            <person name="Oren A."/>
            <person name="Chaudhuri R.R."/>
            <person name="La Ragione R."/>
            <person name="Hildebrand F."/>
            <person name="Pallen M.J."/>
        </authorList>
    </citation>
    <scope>NUCLEOTIDE SEQUENCE</scope>
    <source>
        <strain evidence="8">ChiSxjej2B14-8506</strain>
    </source>
</reference>
<dbReference type="EMBL" id="DVNK01000062">
    <property type="protein sequence ID" value="HIU47616.1"/>
    <property type="molecule type" value="Genomic_DNA"/>
</dbReference>
<dbReference type="AlphaFoldDB" id="A0A9D1S5G7"/>
<keyword evidence="5" id="KW-0378">Hydrolase</keyword>
<evidence type="ECO:0000256" key="2">
    <source>
        <dbReference type="ARBA" id="ARBA00022649"/>
    </source>
</evidence>
<evidence type="ECO:0000256" key="6">
    <source>
        <dbReference type="ARBA" id="ARBA00022884"/>
    </source>
</evidence>
<evidence type="ECO:0000256" key="1">
    <source>
        <dbReference type="ARBA" id="ARBA00006620"/>
    </source>
</evidence>